<dbReference type="FunFam" id="2.60.40.10:FF:000169">
    <property type="entry name" value="1,4-alpha-glucan branching enzyme GlgB"/>
    <property type="match status" value="1"/>
</dbReference>
<dbReference type="Pfam" id="PF02806">
    <property type="entry name" value="Alpha-amylase_C"/>
    <property type="match status" value="1"/>
</dbReference>
<dbReference type="Pfam" id="PF02922">
    <property type="entry name" value="CBM_48"/>
    <property type="match status" value="1"/>
</dbReference>
<dbReference type="SUPFAM" id="SSF51011">
    <property type="entry name" value="Glycosyl hydrolase domain"/>
    <property type="match status" value="1"/>
</dbReference>
<dbReference type="GO" id="GO:0004553">
    <property type="term" value="F:hydrolase activity, hydrolyzing O-glycosyl compounds"/>
    <property type="evidence" value="ECO:0007669"/>
    <property type="project" value="InterPro"/>
</dbReference>
<feature type="active site" description="Nucleophile" evidence="15">
    <location>
        <position position="941"/>
    </location>
</feature>
<dbReference type="FunFam" id="2.60.40.1180:FF:000002">
    <property type="entry name" value="1,4-alpha-glucan branching enzyme GlgB"/>
    <property type="match status" value="1"/>
</dbReference>
<evidence type="ECO:0000313" key="18">
    <source>
        <dbReference type="EMBL" id="SFV25082.1"/>
    </source>
</evidence>
<dbReference type="SUPFAM" id="SSF56112">
    <property type="entry name" value="Protein kinase-like (PK-like)"/>
    <property type="match status" value="1"/>
</dbReference>
<dbReference type="InterPro" id="IPR013783">
    <property type="entry name" value="Ig-like_fold"/>
</dbReference>
<dbReference type="InterPro" id="IPR040999">
    <property type="entry name" value="Mak_N_cap"/>
</dbReference>
<dbReference type="InterPro" id="IPR006048">
    <property type="entry name" value="A-amylase/branching_C"/>
</dbReference>
<evidence type="ECO:0000313" key="19">
    <source>
        <dbReference type="Proteomes" id="UP000198881"/>
    </source>
</evidence>
<dbReference type="SMART" id="SM00642">
    <property type="entry name" value="Aamy"/>
    <property type="match status" value="1"/>
</dbReference>
<dbReference type="Gene3D" id="3.20.20.80">
    <property type="entry name" value="Glycosidases"/>
    <property type="match status" value="1"/>
</dbReference>
<dbReference type="SUPFAM" id="SSF51445">
    <property type="entry name" value="(Trans)glycosidases"/>
    <property type="match status" value="1"/>
</dbReference>
<dbReference type="InterPro" id="IPR054169">
    <property type="entry name" value="GlgB_N"/>
</dbReference>
<dbReference type="Gene3D" id="2.60.40.1180">
    <property type="entry name" value="Golgi alpha-mannosidase II"/>
    <property type="match status" value="1"/>
</dbReference>
<dbReference type="NCBIfam" id="NF008967">
    <property type="entry name" value="PRK12313.1"/>
    <property type="match status" value="1"/>
</dbReference>
<dbReference type="InterPro" id="IPR006407">
    <property type="entry name" value="GlgB"/>
</dbReference>
<dbReference type="Pfam" id="PF22019">
    <property type="entry name" value="GlgB_N"/>
    <property type="match status" value="1"/>
</dbReference>
<sequence>MTTSRPILDLLRPWLATQRWFPGGPDAEVTRVGGLRLTDPAGQADLQLHLLSVAHDDGPVTVSVPVTVRSAPLEGGESALIGQTSAAHGETGELHEVWVYDGTHDAAFVAAWLEMMRRGLATADGRCRGRAHAGFQDWSRFEPAVMKARVLTGEQSNTSVVVEGPDGSVIVKFFRVIAAGENPDVQIGLALTEAGSTEVPVTYGEITAGWRRTGTEGEDWDSGAVSVLREFVADSQDAWRLALDAAVSRKDFTGQAAGIGQATGRMHRALAASLGTSEVTAGGAADTSGPQDGPQVLADLAERIRWGWRQASTAVGEDRAPAVEAVVEKLEDPSVAAGLPPLQRIHADYHLGQVLAAPDRDGQTRWTVLDFEGEPLRDAAERSGMDLPLRDVVGMLRSFDYAGAVAAREDGDGDRTDARRELQRWTDAAQQAFLAGYGQALGTPVDTDSVVFTALMLDKALYEVAYEQRQRPDWVQVPAAAVRRALDRASVERTSAAHPDATHQEAQMSQQDASTAGPTPEHAAQTASPVHAGATPLAVASEVLSAVARGEYHQPHEVLGAHLDGSGTVTYRVLRPLADSVAVRLDEGGQIELTHEHDGVWVGTSAAVQEGHVPGYRILVAYDGAEPELQDDAYRYLPTLGELDQHLIREGRHETLWTVLGARVHRYSTPQGEVVGTAFAVWAPNAQNVRVKGDFNGWNGRQHAMRSLGDSGIWEVFIPGVQAGAVYKYEIRGADGVWRDKSDPMARWTEVSPATGSRVEESRYSFGDQDWMERRAQTDPHQQAMSVYEVHAGSWRPGLDYREMAEQLVEYVSWQGFTHVEFMPVAEHPFGGSWGYQVTGYYAPTSRFGTPDDFKYLVDRLHQAGIGVLLDWVPAHFPKDEWALARFDGGPLYEYADPRKGEHPDWGTLVFDFGRTEVRNFLVANALYWLEEFHIDGLRVDAVASMLYLDYSREDGQWVPNIHGGNHNLEAISFLQEATATAYKRNPGTMMIAEESTAFNGVTAPTSTGGLGFGEKWNMGWMHDSLTYMSEDPVNRRWHHHQMTFSLVYAWSENYVLPLSHDEVVHGKGSLLRKMPGDRWQQLASLRAYYGFMWAHPGKQLLFMGSEFGQEAEWNEAHGLDWWLTDIPQHKGLMKTVRDLNLVYRNAPELWSQDHDPAGFQWIDQNDADRNLFSFIRWSVDGEPLVCVSNFSGSPHHGVRLGLPREGAWTEVVNTDAEAYGGSGVSNGPEILAEPTPWHGQPASAEISVPPLATVYFRPQA</sequence>
<dbReference type="InterPro" id="IPR004193">
    <property type="entry name" value="Glyco_hydro_13_N"/>
</dbReference>
<dbReference type="NCBIfam" id="TIGR01515">
    <property type="entry name" value="branching_enzym"/>
    <property type="match status" value="1"/>
</dbReference>
<dbReference type="STRING" id="574650.SAMN04487966_1197"/>
<keyword evidence="7 15" id="KW-0328">Glycosyltransferase</keyword>
<gene>
    <name evidence="15" type="primary">glgB</name>
    <name evidence="18" type="ORF">SAMN04487966_1197</name>
</gene>
<evidence type="ECO:0000256" key="8">
    <source>
        <dbReference type="ARBA" id="ARBA00022679"/>
    </source>
</evidence>
<evidence type="ECO:0000256" key="1">
    <source>
        <dbReference type="ARBA" id="ARBA00000826"/>
    </source>
</evidence>
<keyword evidence="12 15" id="KW-0320">Glycogen biosynthesis</keyword>
<keyword evidence="9" id="KW-0547">Nucleotide-binding</keyword>
<keyword evidence="13 15" id="KW-0119">Carbohydrate metabolism</keyword>
<keyword evidence="11" id="KW-0067">ATP-binding</keyword>
<dbReference type="GO" id="GO:0043169">
    <property type="term" value="F:cation binding"/>
    <property type="evidence" value="ECO:0007669"/>
    <property type="project" value="InterPro"/>
</dbReference>
<dbReference type="GO" id="GO:0005829">
    <property type="term" value="C:cytosol"/>
    <property type="evidence" value="ECO:0007669"/>
    <property type="project" value="TreeGrafter"/>
</dbReference>
<evidence type="ECO:0000256" key="9">
    <source>
        <dbReference type="ARBA" id="ARBA00022741"/>
    </source>
</evidence>
<evidence type="ECO:0000256" key="3">
    <source>
        <dbReference type="ARBA" id="ARBA00006219"/>
    </source>
</evidence>
<evidence type="ECO:0000256" key="11">
    <source>
        <dbReference type="ARBA" id="ARBA00022840"/>
    </source>
</evidence>
<dbReference type="Pfam" id="PF00128">
    <property type="entry name" value="Alpha-amylase"/>
    <property type="match status" value="1"/>
</dbReference>
<dbReference type="FunFam" id="3.20.20.80:FF:000003">
    <property type="entry name" value="1,4-alpha-glucan branching enzyme GlgB"/>
    <property type="match status" value="1"/>
</dbReference>
<dbReference type="NCBIfam" id="NF003811">
    <property type="entry name" value="PRK05402.1"/>
    <property type="match status" value="1"/>
</dbReference>
<dbReference type="RefSeq" id="WP_091699656.1">
    <property type="nucleotide sequence ID" value="NZ_FPCG01000019.1"/>
</dbReference>
<feature type="compositionally biased region" description="Polar residues" evidence="16">
    <location>
        <begin position="504"/>
        <end position="517"/>
    </location>
</feature>
<evidence type="ECO:0000256" key="5">
    <source>
        <dbReference type="ARBA" id="ARBA00011245"/>
    </source>
</evidence>
<dbReference type="PANTHER" id="PTHR43651:SF3">
    <property type="entry name" value="1,4-ALPHA-GLUCAN-BRANCHING ENZYME"/>
    <property type="match status" value="1"/>
</dbReference>
<feature type="region of interest" description="Disordered" evidence="16">
    <location>
        <begin position="490"/>
        <end position="529"/>
    </location>
</feature>
<feature type="domain" description="Glycosyl hydrolase family 13 catalytic" evidence="17">
    <location>
        <begin position="789"/>
        <end position="1138"/>
    </location>
</feature>
<organism evidence="18 19">
    <name type="scientific">Micrococcus terreus</name>
    <dbReference type="NCBI Taxonomy" id="574650"/>
    <lineage>
        <taxon>Bacteria</taxon>
        <taxon>Bacillati</taxon>
        <taxon>Actinomycetota</taxon>
        <taxon>Actinomycetes</taxon>
        <taxon>Micrococcales</taxon>
        <taxon>Micrococcaceae</taxon>
        <taxon>Micrococcus</taxon>
    </lineage>
</organism>
<evidence type="ECO:0000256" key="6">
    <source>
        <dbReference type="ARBA" id="ARBA00022600"/>
    </source>
</evidence>
<dbReference type="CDD" id="cd02855">
    <property type="entry name" value="E_set_GBE_prok_N"/>
    <property type="match status" value="1"/>
</dbReference>
<dbReference type="Pfam" id="PF18085">
    <property type="entry name" value="Mak_N_cap"/>
    <property type="match status" value="1"/>
</dbReference>
<comment type="similarity">
    <text evidence="4 15">Belongs to the glycosyl hydrolase 13 family. GlgB subfamily.</text>
</comment>
<proteinExistence type="inferred from homology"/>
<dbReference type="InterPro" id="IPR014756">
    <property type="entry name" value="Ig_E-set"/>
</dbReference>
<dbReference type="InterPro" id="IPR044143">
    <property type="entry name" value="GlgB_N_E_set_prok"/>
</dbReference>
<dbReference type="PANTHER" id="PTHR43651">
    <property type="entry name" value="1,4-ALPHA-GLUCAN-BRANCHING ENZYME"/>
    <property type="match status" value="1"/>
</dbReference>
<dbReference type="InterPro" id="IPR013780">
    <property type="entry name" value="Glyco_hydro_b"/>
</dbReference>
<dbReference type="EC" id="2.4.1.18" evidence="15"/>
<evidence type="ECO:0000256" key="2">
    <source>
        <dbReference type="ARBA" id="ARBA00004964"/>
    </source>
</evidence>
<comment type="catalytic activity">
    <reaction evidence="1 15">
        <text>Transfers a segment of a (1-&gt;4)-alpha-D-glucan chain to a primary hydroxy group in a similar glucan chain.</text>
        <dbReference type="EC" id="2.4.1.18"/>
    </reaction>
</comment>
<dbReference type="AlphaFoldDB" id="A0A1I7MT32"/>
<dbReference type="GO" id="GO:0005524">
    <property type="term" value="F:ATP binding"/>
    <property type="evidence" value="ECO:0007669"/>
    <property type="project" value="UniProtKB-KW"/>
</dbReference>
<dbReference type="Gene3D" id="3.90.1200.10">
    <property type="match status" value="1"/>
</dbReference>
<comment type="similarity">
    <text evidence="3">Belongs to the aminoglycoside phosphotransferase family.</text>
</comment>
<name>A0A1I7MT32_9MICC</name>
<dbReference type="InterPro" id="IPR011009">
    <property type="entry name" value="Kinase-like_dom_sf"/>
</dbReference>
<dbReference type="Proteomes" id="UP000198881">
    <property type="component" value="Unassembled WGS sequence"/>
</dbReference>
<dbReference type="GO" id="GO:0016301">
    <property type="term" value="F:kinase activity"/>
    <property type="evidence" value="ECO:0007669"/>
    <property type="project" value="UniProtKB-KW"/>
</dbReference>
<protein>
    <recommendedName>
        <fullName evidence="15">1,4-alpha-glucan branching enzyme GlgB</fullName>
        <ecNumber evidence="15">2.4.1.18</ecNumber>
    </recommendedName>
    <alternativeName>
        <fullName evidence="15">1,4-alpha-D-glucan:1,4-alpha-D-glucan 6-glucosyl-transferase</fullName>
    </alternativeName>
    <alternativeName>
        <fullName evidence="15">Alpha-(1-&gt;4)-glucan branching enzyme</fullName>
    </alternativeName>
    <alternativeName>
        <fullName evidence="15">Glycogen branching enzyme</fullName>
        <shortName evidence="15">BE</shortName>
    </alternativeName>
</protein>
<dbReference type="UniPathway" id="UPA00164"/>
<evidence type="ECO:0000256" key="10">
    <source>
        <dbReference type="ARBA" id="ARBA00022777"/>
    </source>
</evidence>
<dbReference type="OrthoDB" id="9800174at2"/>
<dbReference type="HAMAP" id="MF_00685">
    <property type="entry name" value="GlgB"/>
    <property type="match status" value="1"/>
</dbReference>
<keyword evidence="19" id="KW-1185">Reference proteome</keyword>
<dbReference type="GO" id="GO:0003844">
    <property type="term" value="F:1,4-alpha-glucan branching enzyme activity"/>
    <property type="evidence" value="ECO:0007669"/>
    <property type="project" value="UniProtKB-UniRule"/>
</dbReference>
<evidence type="ECO:0000256" key="15">
    <source>
        <dbReference type="HAMAP-Rule" id="MF_00685"/>
    </source>
</evidence>
<evidence type="ECO:0000256" key="16">
    <source>
        <dbReference type="SAM" id="MobiDB-lite"/>
    </source>
</evidence>
<keyword evidence="10" id="KW-0418">Kinase</keyword>
<dbReference type="InterPro" id="IPR017853">
    <property type="entry name" value="GH"/>
</dbReference>
<keyword evidence="6 15" id="KW-0321">Glycogen metabolism</keyword>
<comment type="pathway">
    <text evidence="2 15">Glycan biosynthesis; glycogen biosynthesis.</text>
</comment>
<evidence type="ECO:0000256" key="4">
    <source>
        <dbReference type="ARBA" id="ARBA00009000"/>
    </source>
</evidence>
<evidence type="ECO:0000256" key="12">
    <source>
        <dbReference type="ARBA" id="ARBA00023056"/>
    </source>
</evidence>
<evidence type="ECO:0000256" key="13">
    <source>
        <dbReference type="ARBA" id="ARBA00023277"/>
    </source>
</evidence>
<comment type="subunit">
    <text evidence="5 15">Monomer.</text>
</comment>
<dbReference type="Gene3D" id="2.60.40.10">
    <property type="entry name" value="Immunoglobulins"/>
    <property type="match status" value="2"/>
</dbReference>
<evidence type="ECO:0000259" key="17">
    <source>
        <dbReference type="SMART" id="SM00642"/>
    </source>
</evidence>
<evidence type="ECO:0000256" key="14">
    <source>
        <dbReference type="ARBA" id="ARBA00049067"/>
    </source>
</evidence>
<keyword evidence="8 15" id="KW-0808">Transferase</keyword>
<dbReference type="SUPFAM" id="SSF81296">
    <property type="entry name" value="E set domains"/>
    <property type="match status" value="2"/>
</dbReference>
<dbReference type="InterPro" id="IPR006047">
    <property type="entry name" value="GH13_cat_dom"/>
</dbReference>
<dbReference type="GO" id="GO:0005978">
    <property type="term" value="P:glycogen biosynthetic process"/>
    <property type="evidence" value="ECO:0007669"/>
    <property type="project" value="UniProtKB-UniRule"/>
</dbReference>
<dbReference type="EMBL" id="FPCG01000019">
    <property type="protein sequence ID" value="SFV25082.1"/>
    <property type="molecule type" value="Genomic_DNA"/>
</dbReference>
<comment type="catalytic activity">
    <reaction evidence="14">
        <text>D-maltose + ATP = alpha-maltose 1-phosphate + ADP + H(+)</text>
        <dbReference type="Rhea" id="RHEA:31915"/>
        <dbReference type="ChEBI" id="CHEBI:15378"/>
        <dbReference type="ChEBI" id="CHEBI:17306"/>
        <dbReference type="ChEBI" id="CHEBI:30616"/>
        <dbReference type="ChEBI" id="CHEBI:63576"/>
        <dbReference type="ChEBI" id="CHEBI:456216"/>
        <dbReference type="EC" id="2.7.1.175"/>
    </reaction>
</comment>
<dbReference type="CDD" id="cd11322">
    <property type="entry name" value="AmyAc_Glg_BE"/>
    <property type="match status" value="1"/>
</dbReference>
<accession>A0A1I7MT32</accession>
<feature type="active site" description="Proton donor" evidence="15">
    <location>
        <position position="994"/>
    </location>
</feature>
<evidence type="ECO:0000256" key="7">
    <source>
        <dbReference type="ARBA" id="ARBA00022676"/>
    </source>
</evidence>
<comment type="function">
    <text evidence="15">Catalyzes the formation of the alpha-1,6-glucosidic linkages in glycogen by scission of a 1,4-alpha-linked oligosaccharide from growing alpha-1,4-glucan chains and the subsequent attachment of the oligosaccharide to the alpha-1,6 position.</text>
</comment>
<reference evidence="18 19" key="1">
    <citation type="submission" date="2016-10" db="EMBL/GenBank/DDBJ databases">
        <authorList>
            <person name="de Groot N.N."/>
        </authorList>
    </citation>
    <scope>NUCLEOTIDE SEQUENCE [LARGE SCALE GENOMIC DNA]</scope>
    <source>
        <strain evidence="18 19">CGMCC 1.7054</strain>
    </source>
</reference>